<evidence type="ECO:0000256" key="2">
    <source>
        <dbReference type="ARBA" id="ARBA00006528"/>
    </source>
</evidence>
<dbReference type="GO" id="GO:0016020">
    <property type="term" value="C:membrane"/>
    <property type="evidence" value="ECO:0007669"/>
    <property type="project" value="UniProtKB-SubCell"/>
</dbReference>
<proteinExistence type="inferred from homology"/>
<evidence type="ECO:0000256" key="4">
    <source>
        <dbReference type="ARBA" id="ARBA00022847"/>
    </source>
</evidence>
<dbReference type="GO" id="GO:0015293">
    <property type="term" value="F:symporter activity"/>
    <property type="evidence" value="ECO:0007669"/>
    <property type="project" value="UniProtKB-KW"/>
</dbReference>
<evidence type="ECO:0000256" key="6">
    <source>
        <dbReference type="ARBA" id="ARBA00023136"/>
    </source>
</evidence>
<dbReference type="Proteomes" id="UP000440578">
    <property type="component" value="Unassembled WGS sequence"/>
</dbReference>
<keyword evidence="3 8" id="KW-0812">Transmembrane</keyword>
<dbReference type="Pfam" id="PF01758">
    <property type="entry name" value="SBF"/>
    <property type="match status" value="1"/>
</dbReference>
<evidence type="ECO:0000313" key="9">
    <source>
        <dbReference type="EMBL" id="KAF0291917.1"/>
    </source>
</evidence>
<feature type="transmembrane region" description="Helical" evidence="8">
    <location>
        <begin position="353"/>
        <end position="374"/>
    </location>
</feature>
<accession>A0A6A4V6N9</accession>
<evidence type="ECO:0000256" key="1">
    <source>
        <dbReference type="ARBA" id="ARBA00004141"/>
    </source>
</evidence>
<keyword evidence="6 8" id="KW-0472">Membrane</keyword>
<evidence type="ECO:0000256" key="3">
    <source>
        <dbReference type="ARBA" id="ARBA00022692"/>
    </source>
</evidence>
<evidence type="ECO:0000256" key="7">
    <source>
        <dbReference type="SAM" id="MobiDB-lite"/>
    </source>
</evidence>
<feature type="transmembrane region" description="Helical" evidence="8">
    <location>
        <begin position="159"/>
        <end position="184"/>
    </location>
</feature>
<dbReference type="AlphaFoldDB" id="A0A6A4V6N9"/>
<dbReference type="EMBL" id="VIIS01001848">
    <property type="protein sequence ID" value="KAF0291917.1"/>
    <property type="molecule type" value="Genomic_DNA"/>
</dbReference>
<reference evidence="9 10" key="1">
    <citation type="submission" date="2019-07" db="EMBL/GenBank/DDBJ databases">
        <title>Draft genome assembly of a fouling barnacle, Amphibalanus amphitrite (Darwin, 1854): The first reference genome for Thecostraca.</title>
        <authorList>
            <person name="Kim W."/>
        </authorList>
    </citation>
    <scope>NUCLEOTIDE SEQUENCE [LARGE SCALE GENOMIC DNA]</scope>
    <source>
        <strain evidence="9">SNU_AA5</strain>
        <tissue evidence="9">Soma without cirri and trophi</tissue>
    </source>
</reference>
<dbReference type="InterPro" id="IPR038770">
    <property type="entry name" value="Na+/solute_symporter_sf"/>
</dbReference>
<comment type="caution">
    <text evidence="9">The sequence shown here is derived from an EMBL/GenBank/DDBJ whole genome shotgun (WGS) entry which is preliminary data.</text>
</comment>
<evidence type="ECO:0000313" key="10">
    <source>
        <dbReference type="Proteomes" id="UP000440578"/>
    </source>
</evidence>
<feature type="transmembrane region" description="Helical" evidence="8">
    <location>
        <begin position="12"/>
        <end position="37"/>
    </location>
</feature>
<dbReference type="InterPro" id="IPR002657">
    <property type="entry name" value="BilAc:Na_symport/Acr3"/>
</dbReference>
<evidence type="ECO:0000256" key="5">
    <source>
        <dbReference type="ARBA" id="ARBA00022989"/>
    </source>
</evidence>
<keyword evidence="4" id="KW-0813">Transport</keyword>
<gene>
    <name evidence="9" type="primary">SLC10A2_1</name>
    <name evidence="9" type="ORF">FJT64_010058</name>
</gene>
<keyword evidence="10" id="KW-1185">Reference proteome</keyword>
<sequence>MCPLWPLHLVLMYLMALIPLWMACCGAASAAASAIHFDPAKVEQLMEGNTTSVRVEFADLAPGEYQFRVDPLDDSGQVTVEPRDIVFRLDQPEDVWRAFNLTGAHLGYTSVRVSGGRVSPPAAPSPAGSASPAGPAVPESGEAELAVSVVRSNRRLDKIFAYSVATLVSLTYVNMGCTLDLAVIKQSLLRPVGPAIGVITQYLVMPLAGFGLAMAFFSDPGLQLGLFLTGCSPGGGASNIWTYLFNGNINLSVTMTFVSALVAFGAVPAWAYSLGRFITDDTSVVIPYRNILTILVSLLVPCGIGLLINRFLPKVADIMRRALKPWSVILFIFIVAFGIYTNMYIWRLLTWKLVLVSAVLPIIGFLGGGLAAWATGRSLEDAIAISIETGIQNTGVTIFMLKFSLPEPSSDLSIVVPIVVATMTPVPLFALLVLRRLRTCLCPPPAPEKAAPPAHLHDSESGRHLVGAVDDDVSMSATV</sequence>
<feature type="region of interest" description="Disordered" evidence="7">
    <location>
        <begin position="117"/>
        <end position="137"/>
    </location>
</feature>
<feature type="transmembrane region" description="Helical" evidence="8">
    <location>
        <begin position="414"/>
        <end position="434"/>
    </location>
</feature>
<name>A0A6A4V6N9_AMPAM</name>
<keyword evidence="4" id="KW-0769">Symport</keyword>
<keyword evidence="5 8" id="KW-1133">Transmembrane helix</keyword>
<dbReference type="PANTHER" id="PTHR10361:SF28">
    <property type="entry name" value="P3 PROTEIN-RELATED"/>
    <property type="match status" value="1"/>
</dbReference>
<organism evidence="9 10">
    <name type="scientific">Amphibalanus amphitrite</name>
    <name type="common">Striped barnacle</name>
    <name type="synonym">Balanus amphitrite</name>
    <dbReference type="NCBI Taxonomy" id="1232801"/>
    <lineage>
        <taxon>Eukaryota</taxon>
        <taxon>Metazoa</taxon>
        <taxon>Ecdysozoa</taxon>
        <taxon>Arthropoda</taxon>
        <taxon>Crustacea</taxon>
        <taxon>Multicrustacea</taxon>
        <taxon>Cirripedia</taxon>
        <taxon>Thoracica</taxon>
        <taxon>Thoracicalcarea</taxon>
        <taxon>Balanomorpha</taxon>
        <taxon>Balanoidea</taxon>
        <taxon>Balanidae</taxon>
        <taxon>Amphibalaninae</taxon>
        <taxon>Amphibalanus</taxon>
    </lineage>
</organism>
<feature type="transmembrane region" description="Helical" evidence="8">
    <location>
        <begin position="328"/>
        <end position="346"/>
    </location>
</feature>
<feature type="transmembrane region" description="Helical" evidence="8">
    <location>
        <begin position="286"/>
        <end position="308"/>
    </location>
</feature>
<feature type="transmembrane region" description="Helical" evidence="8">
    <location>
        <begin position="196"/>
        <end position="217"/>
    </location>
</feature>
<comment type="subcellular location">
    <subcellularLocation>
        <location evidence="1">Membrane</location>
        <topology evidence="1">Multi-pass membrane protein</topology>
    </subcellularLocation>
</comment>
<dbReference type="PANTHER" id="PTHR10361">
    <property type="entry name" value="SODIUM-BILE ACID COTRANSPORTER"/>
    <property type="match status" value="1"/>
</dbReference>
<dbReference type="OrthoDB" id="203097at2759"/>
<evidence type="ECO:0000256" key="8">
    <source>
        <dbReference type="SAM" id="Phobius"/>
    </source>
</evidence>
<comment type="similarity">
    <text evidence="2">Belongs to the bile acid:sodium symporter (BASS) (TC 2.A.28) family.</text>
</comment>
<dbReference type="Gene3D" id="1.20.1530.20">
    <property type="match status" value="1"/>
</dbReference>
<protein>
    <submittedName>
        <fullName evidence="9">Ileal sodium/bile acid cotransporter</fullName>
    </submittedName>
</protein>
<feature type="transmembrane region" description="Helical" evidence="8">
    <location>
        <begin position="251"/>
        <end position="274"/>
    </location>
</feature>
<feature type="transmembrane region" description="Helical" evidence="8">
    <location>
        <begin position="224"/>
        <end position="245"/>
    </location>
</feature>
<dbReference type="InterPro" id="IPR004710">
    <property type="entry name" value="Bilac:Na_transpt"/>
</dbReference>